<dbReference type="PANTHER" id="PTHR31303">
    <property type="entry name" value="CTP-DEPENDENT DIACYLGLYCEROL KINASE 1"/>
    <property type="match status" value="1"/>
</dbReference>
<sequence>MSSITLFFTSLIAVNVCLMIATILSKTNIITSYTSRKCVHISLGFFQLLFWKYYPEEPTARIWGSMCCILYAIVFLIFGMGWIKGVIADFLIATVCRNGDYKEMLYGPLNYCCIMSFLSLLYWRNYPPSIIGMMVMLTGDGMAEIIGKMIGKTQLKNPWGKTKTLEGAIAVMVCGSLGAMFMCWMLFNNFYIIESLIGGFVGAIVEFYCYPNYDNVFIPLSSVLMGAIFF</sequence>
<feature type="transmembrane region" description="Helical" evidence="1">
    <location>
        <begin position="60"/>
        <end position="83"/>
    </location>
</feature>
<evidence type="ECO:0008006" key="4">
    <source>
        <dbReference type="Google" id="ProtNLM"/>
    </source>
</evidence>
<dbReference type="Proteomes" id="UP001628156">
    <property type="component" value="Unassembled WGS sequence"/>
</dbReference>
<gene>
    <name evidence="2" type="ORF">ENUP19_0333G0008</name>
</gene>
<name>A0ABQ0DWW3_9EUKA</name>
<feature type="transmembrane region" description="Helical" evidence="1">
    <location>
        <begin position="168"/>
        <end position="187"/>
    </location>
</feature>
<organism evidence="2 3">
    <name type="scientific">Entamoeba nuttalli</name>
    <dbReference type="NCBI Taxonomy" id="412467"/>
    <lineage>
        <taxon>Eukaryota</taxon>
        <taxon>Amoebozoa</taxon>
        <taxon>Evosea</taxon>
        <taxon>Archamoebae</taxon>
        <taxon>Mastigamoebida</taxon>
        <taxon>Entamoebidae</taxon>
        <taxon>Entamoeba</taxon>
    </lineage>
</organism>
<dbReference type="InterPro" id="IPR037997">
    <property type="entry name" value="Dgk1-like"/>
</dbReference>
<dbReference type="EMBL" id="BAAFRS010000333">
    <property type="protein sequence ID" value="GAB1227339.1"/>
    <property type="molecule type" value="Genomic_DNA"/>
</dbReference>
<reference evidence="2 3" key="1">
    <citation type="journal article" date="2019" name="PLoS Negl. Trop. Dis.">
        <title>Whole genome sequencing of Entamoeba nuttalli reveals mammalian host-related molecular signatures and a novel octapeptide-repeat surface protein.</title>
        <authorList>
            <person name="Tanaka M."/>
            <person name="Makiuchi T."/>
            <person name="Komiyama T."/>
            <person name="Shiina T."/>
            <person name="Osaki K."/>
            <person name="Tachibana H."/>
        </authorList>
    </citation>
    <scope>NUCLEOTIDE SEQUENCE [LARGE SCALE GENOMIC DNA]</scope>
    <source>
        <strain evidence="2 3">P19-061405</strain>
    </source>
</reference>
<evidence type="ECO:0000256" key="1">
    <source>
        <dbReference type="SAM" id="Phobius"/>
    </source>
</evidence>
<protein>
    <recommendedName>
        <fullName evidence="4">Phosphatidate cytidylyltransferase</fullName>
    </recommendedName>
</protein>
<feature type="transmembrane region" description="Helical" evidence="1">
    <location>
        <begin position="104"/>
        <end position="123"/>
    </location>
</feature>
<evidence type="ECO:0000313" key="2">
    <source>
        <dbReference type="EMBL" id="GAB1227339.1"/>
    </source>
</evidence>
<keyword evidence="1" id="KW-0472">Membrane</keyword>
<evidence type="ECO:0000313" key="3">
    <source>
        <dbReference type="Proteomes" id="UP001628156"/>
    </source>
</evidence>
<comment type="caution">
    <text evidence="2">The sequence shown here is derived from an EMBL/GenBank/DDBJ whole genome shotgun (WGS) entry which is preliminary data.</text>
</comment>
<keyword evidence="1" id="KW-0812">Transmembrane</keyword>
<keyword evidence="1" id="KW-1133">Transmembrane helix</keyword>
<keyword evidence="3" id="KW-1185">Reference proteome</keyword>
<dbReference type="PANTHER" id="PTHR31303:SF1">
    <property type="entry name" value="CTP-DEPENDENT DIACYLGLYCEROL KINASE 1"/>
    <property type="match status" value="1"/>
</dbReference>
<accession>A0ABQ0DWW3</accession>
<proteinExistence type="predicted"/>
<feature type="transmembrane region" description="Helical" evidence="1">
    <location>
        <begin position="6"/>
        <end position="25"/>
    </location>
</feature>